<sequence length="197" mass="20554">MVTVEANQDLVESRLTGGGVPCPVCPGVLAPWGWARRRDVRGVGLLRPRRARCSSCLITHVLLPVTVLLRRADAAAVIWAALVARSAGHGHRAVAVLVGAPAPTVRGWLRRMSTRLEPVRVHFTVAARRAGVDQPAPDATGDAWRDVVAAVAAAWVAIASRFGSAGLVGTVTAGQVACASSGGRLLSPGWPRLSTPC</sequence>
<dbReference type="OrthoDB" id="3694837at2"/>
<dbReference type="KEGG" id="nml:Namu_4521"/>
<dbReference type="EMBL" id="CP001737">
    <property type="protein sequence ID" value="ACV78431.1"/>
    <property type="molecule type" value="Genomic_DNA"/>
</dbReference>
<name>C8X6Q2_NAKMY</name>
<evidence type="ECO:0000313" key="4">
    <source>
        <dbReference type="EMBL" id="ACV80800.1"/>
    </source>
</evidence>
<dbReference type="EMBL" id="CP001737">
    <property type="protein sequence ID" value="ACV77687.1"/>
    <property type="molecule type" value="Genomic_DNA"/>
</dbReference>
<dbReference type="KEGG" id="nml:Namu_1284"/>
<reference evidence="5" key="1">
    <citation type="submission" date="2009-09" db="EMBL/GenBank/DDBJ databases">
        <title>The complete genome of Nakamurella multipartita DSM 44233.</title>
        <authorList>
            <consortium name="US DOE Joint Genome Institute (JGI-PGF)"/>
            <person name="Lucas S."/>
            <person name="Copeland A."/>
            <person name="Lapidus A."/>
            <person name="Glavina del Rio T."/>
            <person name="Dalin E."/>
            <person name="Tice H."/>
            <person name="Bruce D."/>
            <person name="Goodwin L."/>
            <person name="Pitluck S."/>
            <person name="Kyrpides N."/>
            <person name="Mavromatis K."/>
            <person name="Ivanova N."/>
            <person name="Ovchinnikova G."/>
            <person name="Sims D."/>
            <person name="Meincke L."/>
            <person name="Brettin T."/>
            <person name="Detter J.C."/>
            <person name="Han C."/>
            <person name="Larimer F."/>
            <person name="Land M."/>
            <person name="Hauser L."/>
            <person name="Markowitz V."/>
            <person name="Cheng J.-F."/>
            <person name="Hugenholtz P."/>
            <person name="Woyke T."/>
            <person name="Wu D."/>
            <person name="Klenk H.-P."/>
            <person name="Eisen J.A."/>
        </authorList>
    </citation>
    <scope>NUCLEOTIDE SEQUENCE [LARGE SCALE GENOMIC DNA]</scope>
    <source>
        <strain evidence="5">ATCC 700099 / DSM 44233 / CIP 104796 / JCM 9543 / NBRC 105858 / Y-104</strain>
    </source>
</reference>
<dbReference type="AlphaFoldDB" id="C8X6Q2"/>
<evidence type="ECO:0000313" key="1">
    <source>
        <dbReference type="EMBL" id="ACV77687.1"/>
    </source>
</evidence>
<evidence type="ECO:0000313" key="5">
    <source>
        <dbReference type="Proteomes" id="UP000002218"/>
    </source>
</evidence>
<reference evidence="4 5" key="2">
    <citation type="journal article" date="2010" name="Stand. Genomic Sci.">
        <title>Complete genome sequence of Nakamurella multipartita type strain (Y-104).</title>
        <authorList>
            <person name="Tice H."/>
            <person name="Mayilraj S."/>
            <person name="Sims D."/>
            <person name="Lapidus A."/>
            <person name="Nolan M."/>
            <person name="Lucas S."/>
            <person name="Glavina Del Rio T."/>
            <person name="Copeland A."/>
            <person name="Cheng J.F."/>
            <person name="Meincke L."/>
            <person name="Bruce D."/>
            <person name="Goodwin L."/>
            <person name="Pitluck S."/>
            <person name="Ivanova N."/>
            <person name="Mavromatis K."/>
            <person name="Ovchinnikova G."/>
            <person name="Pati A."/>
            <person name="Chen A."/>
            <person name="Palaniappan K."/>
            <person name="Land M."/>
            <person name="Hauser L."/>
            <person name="Chang Y.J."/>
            <person name="Jeffries C.D."/>
            <person name="Detter J.C."/>
            <person name="Brettin T."/>
            <person name="Rohde M."/>
            <person name="Goker M."/>
            <person name="Bristow J."/>
            <person name="Eisen J.A."/>
            <person name="Markowitz V."/>
            <person name="Hugenholtz P."/>
            <person name="Kyrpides N.C."/>
            <person name="Klenk H.P."/>
            <person name="Chen F."/>
        </authorList>
    </citation>
    <scope>NUCLEOTIDE SEQUENCE [LARGE SCALE GENOMIC DNA]</scope>
    <source>
        <strain evidence="5">ATCC 700099 / DSM 44233 / CIP 104796 / JCM 9543 / NBRC 105858 / Y-104</strain>
        <strain evidence="4">DSM 44233</strain>
    </source>
</reference>
<dbReference type="eggNOG" id="COG3677">
    <property type="taxonomic scope" value="Bacteria"/>
</dbReference>
<dbReference type="KEGG" id="nml:Namu_2051"/>
<dbReference type="Proteomes" id="UP000002218">
    <property type="component" value="Chromosome"/>
</dbReference>
<evidence type="ECO:0000313" key="2">
    <source>
        <dbReference type="EMBL" id="ACV78431.1"/>
    </source>
</evidence>
<proteinExistence type="predicted"/>
<protein>
    <submittedName>
        <fullName evidence="4">Uncharacterized protein</fullName>
    </submittedName>
</protein>
<dbReference type="EMBL" id="CP001737">
    <property type="protein sequence ID" value="ACV80800.1"/>
    <property type="molecule type" value="Genomic_DNA"/>
</dbReference>
<keyword evidence="5" id="KW-1185">Reference proteome</keyword>
<dbReference type="STRING" id="479431.Namu_1284"/>
<organism evidence="4 5">
    <name type="scientific">Nakamurella multipartita (strain ATCC 700099 / DSM 44233 / CIP 104796 / JCM 9543 / NBRC 105858 / Y-104)</name>
    <name type="common">Microsphaera multipartita</name>
    <dbReference type="NCBI Taxonomy" id="479431"/>
    <lineage>
        <taxon>Bacteria</taxon>
        <taxon>Bacillati</taxon>
        <taxon>Actinomycetota</taxon>
        <taxon>Actinomycetes</taxon>
        <taxon>Nakamurellales</taxon>
        <taxon>Nakamurellaceae</taxon>
        <taxon>Nakamurella</taxon>
    </lineage>
</organism>
<gene>
    <name evidence="1" type="ordered locus">Namu_1284</name>
    <name evidence="2" type="ordered locus">Namu_2051</name>
    <name evidence="3" type="ordered locus">Namu_3745</name>
    <name evidence="4" type="ordered locus">Namu_4521</name>
</gene>
<dbReference type="InParanoid" id="C8X6Q2"/>
<dbReference type="EMBL" id="CP001737">
    <property type="protein sequence ID" value="ACV80044.1"/>
    <property type="molecule type" value="Genomic_DNA"/>
</dbReference>
<dbReference type="KEGG" id="nml:Namu_3745"/>
<evidence type="ECO:0000313" key="3">
    <source>
        <dbReference type="EMBL" id="ACV80044.1"/>
    </source>
</evidence>
<dbReference type="HOGENOM" id="CLU_092037_0_0_11"/>
<accession>C8X6Q2</accession>